<evidence type="ECO:0000256" key="4">
    <source>
        <dbReference type="ARBA" id="ARBA00022741"/>
    </source>
</evidence>
<feature type="region of interest" description="Disordered" evidence="10">
    <location>
        <begin position="1"/>
        <end position="86"/>
    </location>
</feature>
<dbReference type="Gene3D" id="1.10.510.10">
    <property type="entry name" value="Transferase(Phosphotransferase) domain 1"/>
    <property type="match status" value="1"/>
</dbReference>
<evidence type="ECO:0000313" key="14">
    <source>
        <dbReference type="Proteomes" id="UP001295423"/>
    </source>
</evidence>
<evidence type="ECO:0000259" key="11">
    <source>
        <dbReference type="PROSITE" id="PS50011"/>
    </source>
</evidence>
<keyword evidence="14" id="KW-1185">Reference proteome</keyword>
<accession>A0AAD2JGN4</accession>
<evidence type="ECO:0000256" key="6">
    <source>
        <dbReference type="ARBA" id="ARBA00022837"/>
    </source>
</evidence>
<organism evidence="13 14">
    <name type="scientific">Cylindrotheca closterium</name>
    <dbReference type="NCBI Taxonomy" id="2856"/>
    <lineage>
        <taxon>Eukaryota</taxon>
        <taxon>Sar</taxon>
        <taxon>Stramenopiles</taxon>
        <taxon>Ochrophyta</taxon>
        <taxon>Bacillariophyta</taxon>
        <taxon>Bacillariophyceae</taxon>
        <taxon>Bacillariophycidae</taxon>
        <taxon>Bacillariales</taxon>
        <taxon>Bacillariaceae</taxon>
        <taxon>Cylindrotheca</taxon>
    </lineage>
</organism>
<dbReference type="FunFam" id="3.30.200.20:FF:000880">
    <property type="entry name" value="Predicted protein"/>
    <property type="match status" value="1"/>
</dbReference>
<dbReference type="InterPro" id="IPR002048">
    <property type="entry name" value="EF_hand_dom"/>
</dbReference>
<evidence type="ECO:0000256" key="3">
    <source>
        <dbReference type="ARBA" id="ARBA00022679"/>
    </source>
</evidence>
<dbReference type="PROSITE" id="PS50222">
    <property type="entry name" value="EF_HAND_2"/>
    <property type="match status" value="2"/>
</dbReference>
<keyword evidence="7 9" id="KW-0067">ATP-binding</keyword>
<dbReference type="GO" id="GO:0004674">
    <property type="term" value="F:protein serine/threonine kinase activity"/>
    <property type="evidence" value="ECO:0007669"/>
    <property type="project" value="UniProtKB-KW"/>
</dbReference>
<dbReference type="PANTHER" id="PTHR24349">
    <property type="entry name" value="SERINE/THREONINE-PROTEIN KINASE"/>
    <property type="match status" value="1"/>
</dbReference>
<feature type="domain" description="Protein kinase" evidence="11">
    <location>
        <begin position="103"/>
        <end position="364"/>
    </location>
</feature>
<comment type="similarity">
    <text evidence="8">Belongs to the protein kinase superfamily. Ser/Thr protein kinase family. CDPK subfamily.</text>
</comment>
<dbReference type="PROSITE" id="PS50011">
    <property type="entry name" value="PROTEIN_KINASE_DOM"/>
    <property type="match status" value="1"/>
</dbReference>
<sequence length="556" mass="62620">MGNESSTFTRKGGSKRASADKSRGQKSKGQGTRAKESRSGGEASSDGKGADQSTKENSNGDSRRVVTMEPSAHTFAGTSSARRDRSEPVMITDALADVRVKYHINPKELGHGHYGVVRKCMDRETKEWFAIKSIRKSKVSKIEVLKREIQILKEVKHPNIIALIDVFEDAKYLHLVTELCTGGELFDRIIAKTQSAEGHFSEHDASQLVQDILDAIAYCHDVKGIVHRDLKPENFLFLTEAEDAPIKIIDFGLSRHNDANQGIMKTKVGTPYYVAPEVLRREYTKSCDIWSIGVITYILLCGYPPFYGDSDAEIFDSVRTGKFDFPSPEWDNISSTAKEFVRYLLQKDPRERPTALQAMNHRWIQMHASVDEKVDEKPSLLRNTDRGTTFRKFLAMQKLKKAALLAIASSLTQAEVGSLGDIFCRIDQSGDGVITLTELDDAISRGSFPQEIQADISTLKEELRLSDTDTFSWKAFLAATMDKSLVIREDKVKFAFDHFKHSDTDYLILEDFVAMFKSEAQAKEIFVFLDNDCDGKVSFEDFRNAMEENIEIENEE</sequence>
<dbReference type="InterPro" id="IPR008271">
    <property type="entry name" value="Ser/Thr_kinase_AS"/>
</dbReference>
<dbReference type="PROSITE" id="PS00107">
    <property type="entry name" value="PROTEIN_KINASE_ATP"/>
    <property type="match status" value="1"/>
</dbReference>
<evidence type="ECO:0008006" key="15">
    <source>
        <dbReference type="Google" id="ProtNLM"/>
    </source>
</evidence>
<dbReference type="SMART" id="SM00054">
    <property type="entry name" value="EFh"/>
    <property type="match status" value="2"/>
</dbReference>
<evidence type="ECO:0000256" key="8">
    <source>
        <dbReference type="ARBA" id="ARBA00024334"/>
    </source>
</evidence>
<dbReference type="CDD" id="cd05117">
    <property type="entry name" value="STKc_CAMK"/>
    <property type="match status" value="1"/>
</dbReference>
<dbReference type="FunFam" id="1.10.510.10:FF:000475">
    <property type="entry name" value="Calcium-dependent protein kinase 5"/>
    <property type="match status" value="1"/>
</dbReference>
<name>A0AAD2JGN4_9STRA</name>
<dbReference type="InterPro" id="IPR050205">
    <property type="entry name" value="CDPK_Ser/Thr_kinases"/>
</dbReference>
<keyword evidence="2" id="KW-0723">Serine/threonine-protein kinase</keyword>
<dbReference type="InterPro" id="IPR011992">
    <property type="entry name" value="EF-hand-dom_pair"/>
</dbReference>
<dbReference type="Gene3D" id="1.10.238.10">
    <property type="entry name" value="EF-hand"/>
    <property type="match status" value="2"/>
</dbReference>
<evidence type="ECO:0000256" key="2">
    <source>
        <dbReference type="ARBA" id="ARBA00022527"/>
    </source>
</evidence>
<dbReference type="SMART" id="SM00220">
    <property type="entry name" value="S_TKc"/>
    <property type="match status" value="1"/>
</dbReference>
<reference evidence="13" key="1">
    <citation type="submission" date="2023-08" db="EMBL/GenBank/DDBJ databases">
        <authorList>
            <person name="Audoor S."/>
            <person name="Bilcke G."/>
        </authorList>
    </citation>
    <scope>NUCLEOTIDE SEQUENCE</scope>
</reference>
<dbReference type="GO" id="GO:0005524">
    <property type="term" value="F:ATP binding"/>
    <property type="evidence" value="ECO:0007669"/>
    <property type="project" value="UniProtKB-UniRule"/>
</dbReference>
<comment type="cofactor">
    <cofactor evidence="1">
        <name>Mg(2+)</name>
        <dbReference type="ChEBI" id="CHEBI:18420"/>
    </cofactor>
</comment>
<dbReference type="GO" id="GO:0005509">
    <property type="term" value="F:calcium ion binding"/>
    <property type="evidence" value="ECO:0007669"/>
    <property type="project" value="InterPro"/>
</dbReference>
<evidence type="ECO:0000313" key="13">
    <source>
        <dbReference type="EMBL" id="CAJ1948645.1"/>
    </source>
</evidence>
<gene>
    <name evidence="13" type="ORF">CYCCA115_LOCUS11718</name>
</gene>
<dbReference type="AlphaFoldDB" id="A0AAD2JGN4"/>
<feature type="binding site" evidence="9">
    <location>
        <position position="136"/>
    </location>
    <ligand>
        <name>ATP</name>
        <dbReference type="ChEBI" id="CHEBI:30616"/>
    </ligand>
</feature>
<keyword evidence="4 9" id="KW-0547">Nucleotide-binding</keyword>
<dbReference type="InterPro" id="IPR000719">
    <property type="entry name" value="Prot_kinase_dom"/>
</dbReference>
<evidence type="ECO:0000256" key="7">
    <source>
        <dbReference type="ARBA" id="ARBA00022840"/>
    </source>
</evidence>
<feature type="domain" description="EF-hand" evidence="12">
    <location>
        <begin position="517"/>
        <end position="552"/>
    </location>
</feature>
<dbReference type="Gene3D" id="3.30.200.20">
    <property type="entry name" value="Phosphorylase Kinase, domain 1"/>
    <property type="match status" value="1"/>
</dbReference>
<evidence type="ECO:0000259" key="12">
    <source>
        <dbReference type="PROSITE" id="PS50222"/>
    </source>
</evidence>
<dbReference type="Proteomes" id="UP001295423">
    <property type="component" value="Unassembled WGS sequence"/>
</dbReference>
<dbReference type="InterPro" id="IPR017441">
    <property type="entry name" value="Protein_kinase_ATP_BS"/>
</dbReference>
<feature type="domain" description="EF-hand" evidence="12">
    <location>
        <begin position="414"/>
        <end position="449"/>
    </location>
</feature>
<proteinExistence type="inferred from homology"/>
<evidence type="ECO:0000256" key="5">
    <source>
        <dbReference type="ARBA" id="ARBA00022777"/>
    </source>
</evidence>
<evidence type="ECO:0000256" key="10">
    <source>
        <dbReference type="SAM" id="MobiDB-lite"/>
    </source>
</evidence>
<feature type="compositionally biased region" description="Polar residues" evidence="10">
    <location>
        <begin position="51"/>
        <end position="60"/>
    </location>
</feature>
<dbReference type="PROSITE" id="PS00018">
    <property type="entry name" value="EF_HAND_1"/>
    <property type="match status" value="2"/>
</dbReference>
<dbReference type="InterPro" id="IPR018247">
    <property type="entry name" value="EF_Hand_1_Ca_BS"/>
</dbReference>
<evidence type="ECO:0000256" key="9">
    <source>
        <dbReference type="PROSITE-ProRule" id="PRU10141"/>
    </source>
</evidence>
<keyword evidence="5" id="KW-0418">Kinase</keyword>
<dbReference type="PROSITE" id="PS00108">
    <property type="entry name" value="PROTEIN_KINASE_ST"/>
    <property type="match status" value="1"/>
</dbReference>
<dbReference type="EMBL" id="CAKOGP040001748">
    <property type="protein sequence ID" value="CAJ1948645.1"/>
    <property type="molecule type" value="Genomic_DNA"/>
</dbReference>
<comment type="caution">
    <text evidence="13">The sequence shown here is derived from an EMBL/GenBank/DDBJ whole genome shotgun (WGS) entry which is preliminary data.</text>
</comment>
<dbReference type="Pfam" id="PF00069">
    <property type="entry name" value="Pkinase"/>
    <property type="match status" value="1"/>
</dbReference>
<keyword evidence="6" id="KW-0106">Calcium</keyword>
<dbReference type="SUPFAM" id="SSF56112">
    <property type="entry name" value="Protein kinase-like (PK-like)"/>
    <property type="match status" value="1"/>
</dbReference>
<evidence type="ECO:0000256" key="1">
    <source>
        <dbReference type="ARBA" id="ARBA00001946"/>
    </source>
</evidence>
<keyword evidence="3" id="KW-0808">Transferase</keyword>
<protein>
    <recommendedName>
        <fullName evidence="15">Calmodulin</fullName>
    </recommendedName>
</protein>
<dbReference type="SUPFAM" id="SSF47473">
    <property type="entry name" value="EF-hand"/>
    <property type="match status" value="1"/>
</dbReference>
<dbReference type="InterPro" id="IPR011009">
    <property type="entry name" value="Kinase-like_dom_sf"/>
</dbReference>